<evidence type="ECO:0000313" key="6">
    <source>
        <dbReference type="Proteomes" id="UP000077829"/>
    </source>
</evidence>
<dbReference type="CDD" id="cd03136">
    <property type="entry name" value="GATase1_AraC_ArgR_like"/>
    <property type="match status" value="1"/>
</dbReference>
<dbReference type="STRING" id="219572.A7J50_3723"/>
<dbReference type="Gene3D" id="3.40.50.880">
    <property type="match status" value="1"/>
</dbReference>
<dbReference type="KEGG" id="panr:A7J50_3723"/>
<dbReference type="GO" id="GO:0043565">
    <property type="term" value="F:sequence-specific DNA binding"/>
    <property type="evidence" value="ECO:0007669"/>
    <property type="project" value="InterPro"/>
</dbReference>
<evidence type="ECO:0000313" key="5">
    <source>
        <dbReference type="EMBL" id="ANF87097.1"/>
    </source>
</evidence>
<dbReference type="PATRIC" id="fig|219572.3.peg.3831"/>
<dbReference type="SUPFAM" id="SSF52317">
    <property type="entry name" value="Class I glutamine amidotransferase-like"/>
    <property type="match status" value="1"/>
</dbReference>
<dbReference type="InterPro" id="IPR009057">
    <property type="entry name" value="Homeodomain-like_sf"/>
</dbReference>
<accession>A0A172Z3P3</accession>
<evidence type="ECO:0000259" key="4">
    <source>
        <dbReference type="PROSITE" id="PS01124"/>
    </source>
</evidence>
<sequence>MLSFAAALEPLRIANRMSGTTLYQWGLLSRDDGEVLASNNLPFSPTIKLREADTLDALFLVAGIAAHQLDSEGMRSWLRQRNNGKRLIGSISTGSLLLARAGLLDRKRCTIHWESHQSLLEEHSEATVTGELFEQDGRIWTCSGGVAGLDMMLHLIGLQHGNALMHQVAEQCVHPSIRSSHDKQRMSLESRLGIHNPKLISAITLMQNHLEGLLSCEDIARMVGLSYRQMQRLFSEQLQLTPAQYYLKLRLERARELLLSSSLPILEVALACGFSTTSHFARCHREMFGVTPRQLRQKH</sequence>
<evidence type="ECO:0000256" key="3">
    <source>
        <dbReference type="ARBA" id="ARBA00023163"/>
    </source>
</evidence>
<protein>
    <submittedName>
        <fullName evidence="5">Transcriptional regulator</fullName>
    </submittedName>
</protein>
<keyword evidence="3" id="KW-0804">Transcription</keyword>
<dbReference type="SMART" id="SM00342">
    <property type="entry name" value="HTH_ARAC"/>
    <property type="match status" value="1"/>
</dbReference>
<name>A0A172Z3P3_9PSED</name>
<dbReference type="EMBL" id="CP015600">
    <property type="protein sequence ID" value="ANF87097.1"/>
    <property type="molecule type" value="Genomic_DNA"/>
</dbReference>
<dbReference type="Pfam" id="PF12833">
    <property type="entry name" value="HTH_18"/>
    <property type="match status" value="1"/>
</dbReference>
<dbReference type="GO" id="GO:0003700">
    <property type="term" value="F:DNA-binding transcription factor activity"/>
    <property type="evidence" value="ECO:0007669"/>
    <property type="project" value="InterPro"/>
</dbReference>
<feature type="domain" description="HTH araC/xylS-type" evidence="4">
    <location>
        <begin position="200"/>
        <end position="298"/>
    </location>
</feature>
<gene>
    <name evidence="5" type="ORF">A7J50_3723</name>
</gene>
<dbReference type="AlphaFoldDB" id="A0A172Z3P3"/>
<keyword evidence="2" id="KW-0238">DNA-binding</keyword>
<dbReference type="InterPro" id="IPR018060">
    <property type="entry name" value="HTH_AraC"/>
</dbReference>
<dbReference type="Gene3D" id="1.10.10.60">
    <property type="entry name" value="Homeodomain-like"/>
    <property type="match status" value="2"/>
</dbReference>
<dbReference type="InterPro" id="IPR029062">
    <property type="entry name" value="Class_I_gatase-like"/>
</dbReference>
<dbReference type="PANTHER" id="PTHR43130">
    <property type="entry name" value="ARAC-FAMILY TRANSCRIPTIONAL REGULATOR"/>
    <property type="match status" value="1"/>
</dbReference>
<dbReference type="Proteomes" id="UP000077829">
    <property type="component" value="Chromosome"/>
</dbReference>
<proteinExistence type="predicted"/>
<organism evidence="5 6">
    <name type="scientific">Pseudomonas antarctica</name>
    <dbReference type="NCBI Taxonomy" id="219572"/>
    <lineage>
        <taxon>Bacteria</taxon>
        <taxon>Pseudomonadati</taxon>
        <taxon>Pseudomonadota</taxon>
        <taxon>Gammaproteobacteria</taxon>
        <taxon>Pseudomonadales</taxon>
        <taxon>Pseudomonadaceae</taxon>
        <taxon>Pseudomonas</taxon>
    </lineage>
</organism>
<dbReference type="PANTHER" id="PTHR43130:SF3">
    <property type="entry name" value="HTH-TYPE TRANSCRIPTIONAL REGULATOR RV1931C"/>
    <property type="match status" value="1"/>
</dbReference>
<keyword evidence="1" id="KW-0805">Transcription regulation</keyword>
<dbReference type="Pfam" id="PF01965">
    <property type="entry name" value="DJ-1_PfpI"/>
    <property type="match status" value="1"/>
</dbReference>
<reference evidence="5 6" key="1">
    <citation type="submission" date="2016-05" db="EMBL/GenBank/DDBJ databases">
        <title>Complete genome sequence of Pseudomonas antarctica PAMC 27494.</title>
        <authorList>
            <person name="Lee J."/>
        </authorList>
    </citation>
    <scope>NUCLEOTIDE SEQUENCE [LARGE SCALE GENOMIC DNA]</scope>
    <source>
        <strain evidence="5 6">PAMC 27494</strain>
    </source>
</reference>
<dbReference type="RefSeq" id="WP_208604439.1">
    <property type="nucleotide sequence ID" value="NZ_CP015600.1"/>
</dbReference>
<dbReference type="InterPro" id="IPR002818">
    <property type="entry name" value="DJ-1/PfpI"/>
</dbReference>
<dbReference type="InterPro" id="IPR020449">
    <property type="entry name" value="Tscrpt_reg_AraC-type_HTH"/>
</dbReference>
<dbReference type="PRINTS" id="PR00032">
    <property type="entry name" value="HTHARAC"/>
</dbReference>
<dbReference type="InterPro" id="IPR052158">
    <property type="entry name" value="INH-QAR"/>
</dbReference>
<evidence type="ECO:0000256" key="1">
    <source>
        <dbReference type="ARBA" id="ARBA00023015"/>
    </source>
</evidence>
<dbReference type="SUPFAM" id="SSF46689">
    <property type="entry name" value="Homeodomain-like"/>
    <property type="match status" value="2"/>
</dbReference>
<evidence type="ECO:0000256" key="2">
    <source>
        <dbReference type="ARBA" id="ARBA00023125"/>
    </source>
</evidence>
<dbReference type="PROSITE" id="PS01124">
    <property type="entry name" value="HTH_ARAC_FAMILY_2"/>
    <property type="match status" value="1"/>
</dbReference>